<dbReference type="GO" id="GO:0005886">
    <property type="term" value="C:plasma membrane"/>
    <property type="evidence" value="ECO:0007669"/>
    <property type="project" value="UniProtKB-SubCell"/>
</dbReference>
<keyword evidence="2" id="KW-1003">Cell membrane</keyword>
<dbReference type="Proteomes" id="UP000028492">
    <property type="component" value="Chromosome"/>
</dbReference>
<keyword evidence="9" id="KW-1185">Reference proteome</keyword>
<dbReference type="Pfam" id="PF02687">
    <property type="entry name" value="FtsX"/>
    <property type="match status" value="1"/>
</dbReference>
<feature type="transmembrane region" description="Helical" evidence="6">
    <location>
        <begin position="149"/>
        <end position="172"/>
    </location>
</feature>
<proteinExistence type="predicted"/>
<comment type="subcellular location">
    <subcellularLocation>
        <location evidence="1">Cell membrane</location>
        <topology evidence="1">Multi-pass membrane protein</topology>
    </subcellularLocation>
</comment>
<evidence type="ECO:0000313" key="9">
    <source>
        <dbReference type="Proteomes" id="UP000028492"/>
    </source>
</evidence>
<evidence type="ECO:0000256" key="5">
    <source>
        <dbReference type="ARBA" id="ARBA00023136"/>
    </source>
</evidence>
<evidence type="ECO:0000256" key="3">
    <source>
        <dbReference type="ARBA" id="ARBA00022692"/>
    </source>
</evidence>
<dbReference type="eggNOG" id="COG4591">
    <property type="taxonomic scope" value="Bacteria"/>
</dbReference>
<evidence type="ECO:0000313" key="8">
    <source>
        <dbReference type="EMBL" id="AIG78538.1"/>
    </source>
</evidence>
<evidence type="ECO:0000256" key="4">
    <source>
        <dbReference type="ARBA" id="ARBA00022989"/>
    </source>
</evidence>
<dbReference type="EMBL" id="CP008953">
    <property type="protein sequence ID" value="AIG78538.1"/>
    <property type="molecule type" value="Genomic_DNA"/>
</dbReference>
<feature type="transmembrane region" description="Helical" evidence="6">
    <location>
        <begin position="63"/>
        <end position="86"/>
    </location>
</feature>
<evidence type="ECO:0000259" key="7">
    <source>
        <dbReference type="Pfam" id="PF02687"/>
    </source>
</evidence>
<feature type="domain" description="ABC3 transporter permease C-terminal" evidence="7">
    <location>
        <begin position="67"/>
        <end position="166"/>
    </location>
</feature>
<dbReference type="HOGENOM" id="CLU_1444863_0_0_11"/>
<dbReference type="STRING" id="208439.AJAP_28500"/>
<keyword evidence="3 6" id="KW-0812">Transmembrane</keyword>
<feature type="transmembrane region" description="Helical" evidence="6">
    <location>
        <begin position="107"/>
        <end position="129"/>
    </location>
</feature>
<name>A0A075UZX6_9PSEU</name>
<accession>A0A075UZX6</accession>
<evidence type="ECO:0000256" key="2">
    <source>
        <dbReference type="ARBA" id="ARBA00022475"/>
    </source>
</evidence>
<dbReference type="InterPro" id="IPR003838">
    <property type="entry name" value="ABC3_permease_C"/>
</dbReference>
<evidence type="ECO:0000256" key="6">
    <source>
        <dbReference type="SAM" id="Phobius"/>
    </source>
</evidence>
<keyword evidence="4 6" id="KW-1133">Transmembrane helix</keyword>
<reference evidence="8 9" key="1">
    <citation type="journal article" date="2014" name="J. Biotechnol.">
        <title>Complete genome sequence of the actinobacterium Amycolatopsis japonica MG417-CF17(T) (=DSM 44213T) producing (S,S)-N,N'-ethylenediaminedisuccinic acid.</title>
        <authorList>
            <person name="Stegmann E."/>
            <person name="Albersmeier A."/>
            <person name="Spohn M."/>
            <person name="Gert H."/>
            <person name="Weber T."/>
            <person name="Wohlleben W."/>
            <person name="Kalinowski J."/>
            <person name="Ruckert C."/>
        </authorList>
    </citation>
    <scope>NUCLEOTIDE SEQUENCE [LARGE SCALE GENOMIC DNA]</scope>
    <source>
        <strain evidence="9">MG417-CF17 (DSM 44213)</strain>
    </source>
</reference>
<gene>
    <name evidence="8" type="ORF">AJAP_28500</name>
</gene>
<feature type="transmembrane region" description="Helical" evidence="6">
    <location>
        <begin position="17"/>
        <end position="37"/>
    </location>
</feature>
<sequence length="187" mass="18939">MPLLLGFRLVARRPARAVLNATGIATVGIAVGAALILRAQPPHGYDLGGITLVNLRDDQTERAVLAVTAALLALAVVNTIIITWTTARDARRSLAVARAFGATPGQVTAALAVAQIPSALGGAIFGLPLGLLLHRTVSAGPTLTSPPAWWLAAAGAGLTLSVAAIATIPAVFDARVPVTPVLKAETA</sequence>
<dbReference type="KEGG" id="aja:AJAP_28500"/>
<organism evidence="8 9">
    <name type="scientific">Amycolatopsis japonica</name>
    <dbReference type="NCBI Taxonomy" id="208439"/>
    <lineage>
        <taxon>Bacteria</taxon>
        <taxon>Bacillati</taxon>
        <taxon>Actinomycetota</taxon>
        <taxon>Actinomycetes</taxon>
        <taxon>Pseudonocardiales</taxon>
        <taxon>Pseudonocardiaceae</taxon>
        <taxon>Amycolatopsis</taxon>
        <taxon>Amycolatopsis japonica group</taxon>
    </lineage>
</organism>
<dbReference type="AlphaFoldDB" id="A0A075UZX6"/>
<protein>
    <recommendedName>
        <fullName evidence="7">ABC3 transporter permease C-terminal domain-containing protein</fullName>
    </recommendedName>
</protein>
<evidence type="ECO:0000256" key="1">
    <source>
        <dbReference type="ARBA" id="ARBA00004651"/>
    </source>
</evidence>
<keyword evidence="5 6" id="KW-0472">Membrane</keyword>